<accession>A0A1H8TTL7</accession>
<keyword evidence="1" id="KW-0812">Transmembrane</keyword>
<dbReference type="RefSeq" id="WP_089825542.1">
    <property type="nucleotide sequence ID" value="NZ_FODV01000008.1"/>
</dbReference>
<keyword evidence="1" id="KW-1133">Transmembrane helix</keyword>
<proteinExistence type="predicted"/>
<dbReference type="EMBL" id="FODV01000008">
    <property type="protein sequence ID" value="SEO94185.1"/>
    <property type="molecule type" value="Genomic_DNA"/>
</dbReference>
<keyword evidence="3" id="KW-1185">Reference proteome</keyword>
<gene>
    <name evidence="2" type="ORF">SAMN04487948_108108</name>
</gene>
<feature type="transmembrane region" description="Helical" evidence="1">
    <location>
        <begin position="51"/>
        <end position="73"/>
    </location>
</feature>
<feature type="transmembrane region" description="Helical" evidence="1">
    <location>
        <begin position="251"/>
        <end position="268"/>
    </location>
</feature>
<reference evidence="3" key="1">
    <citation type="submission" date="2016-10" db="EMBL/GenBank/DDBJ databases">
        <authorList>
            <person name="Varghese N."/>
            <person name="Submissions S."/>
        </authorList>
    </citation>
    <scope>NUCLEOTIDE SEQUENCE [LARGE SCALE GENOMIC DNA]</scope>
    <source>
        <strain evidence="3">CGMCC 1.10121</strain>
    </source>
</reference>
<organism evidence="2 3">
    <name type="scientific">Halogranum amylolyticum</name>
    <dbReference type="NCBI Taxonomy" id="660520"/>
    <lineage>
        <taxon>Archaea</taxon>
        <taxon>Methanobacteriati</taxon>
        <taxon>Methanobacteriota</taxon>
        <taxon>Stenosarchaea group</taxon>
        <taxon>Halobacteria</taxon>
        <taxon>Halobacteriales</taxon>
        <taxon>Haloferacaceae</taxon>
    </lineage>
</organism>
<sequence>MVPSTVEWSGRPPGRLAAVVRHVGAGVYLAVALSLAFAIAAVALGGSLEFVLLFVVVLVVGGPFSLLYLWYALRYGEDEEKRTLRDHLPELELRWLALATPVGFALFLSLGAAPWLILVYTVVGLFAWTVATTGSKGGTLDTETGVLTREHDDRRLEHDLSGLKSFRSFRLGPYVVCALRHTQGNALDAPFGLVVPADVFDEVRPALRQLSERNEASEPKLTADRAILVGIGLLFVAVAAALEFATQTDGIGWVLAAWGALFVLLAWVA</sequence>
<evidence type="ECO:0000256" key="1">
    <source>
        <dbReference type="SAM" id="Phobius"/>
    </source>
</evidence>
<evidence type="ECO:0000313" key="2">
    <source>
        <dbReference type="EMBL" id="SEO94185.1"/>
    </source>
</evidence>
<dbReference type="AlphaFoldDB" id="A0A1H8TTL7"/>
<feature type="transmembrane region" description="Helical" evidence="1">
    <location>
        <begin position="20"/>
        <end position="44"/>
    </location>
</feature>
<evidence type="ECO:0000313" key="3">
    <source>
        <dbReference type="Proteomes" id="UP000199126"/>
    </source>
</evidence>
<feature type="transmembrane region" description="Helical" evidence="1">
    <location>
        <begin position="226"/>
        <end position="245"/>
    </location>
</feature>
<protein>
    <submittedName>
        <fullName evidence="2">Uncharacterized protein</fullName>
    </submittedName>
</protein>
<keyword evidence="1" id="KW-0472">Membrane</keyword>
<feature type="transmembrane region" description="Helical" evidence="1">
    <location>
        <begin position="93"/>
        <end position="126"/>
    </location>
</feature>
<dbReference type="OrthoDB" id="385705at2157"/>
<name>A0A1H8TTL7_9EURY</name>
<dbReference type="Proteomes" id="UP000199126">
    <property type="component" value="Unassembled WGS sequence"/>
</dbReference>